<dbReference type="EMBL" id="CAJNNV010013444">
    <property type="protein sequence ID" value="CAE8601703.1"/>
    <property type="molecule type" value="Genomic_DNA"/>
</dbReference>
<evidence type="ECO:0000313" key="3">
    <source>
        <dbReference type="EMBL" id="CAE8726543.1"/>
    </source>
</evidence>
<gene>
    <name evidence="1" type="ORF">PGLA1383_LOCUS1064</name>
    <name evidence="2" type="ORF">PGLA1383_LOCUS19987</name>
    <name evidence="3" type="ORF">PGLA2088_LOCUS44526</name>
</gene>
<dbReference type="CDD" id="cd17039">
    <property type="entry name" value="Ubl_ubiquitin_like"/>
    <property type="match status" value="1"/>
</dbReference>
<evidence type="ECO:0000313" key="1">
    <source>
        <dbReference type="EMBL" id="CAE8582059.1"/>
    </source>
</evidence>
<comment type="caution">
    <text evidence="2">The sequence shown here is derived from an EMBL/GenBank/DDBJ whole genome shotgun (WGS) entry which is preliminary data.</text>
</comment>
<name>A0A813ETU0_POLGL</name>
<protein>
    <recommendedName>
        <fullName evidence="5">Ubiquitin-like domain-containing protein</fullName>
    </recommendedName>
</protein>
<evidence type="ECO:0008006" key="5">
    <source>
        <dbReference type="Google" id="ProtNLM"/>
    </source>
</evidence>
<sequence>MIHVEVSRFNGTLLRADLEKDTPVGKLMGLIEDQWSIPRSVQQLVRDTTVISKDDILKDICPEDQAKLLLMLILCPKAADPSSLFVDPDGNIVDGLEDVEKDAGQRLREFKRLCFNLSNPQGVDVKMQEYEGQENMTVVADPSSNDGGPCATVFGSKPVPLSGRWCWEVEVLVNGDWSLGVAWMASTGLASNNWPWGIAGLPRFVFPGEVPLPSLEALPAGSRIAVLFDATSSPPCIGCTLQGKSLGPFVKASDSMRSSNGELYPAIQLNWDDLTSLRVMPPSGVITADLKGSLSCYDLDVDSVVCPALMSEVVAAIVTNHSEAEIAAAGCNAIWNLPASSEDPENVVEPVRATGETLEGFAERVVKLVQESCS</sequence>
<dbReference type="SUPFAM" id="SSF49899">
    <property type="entry name" value="Concanavalin A-like lectins/glucanases"/>
    <property type="match status" value="1"/>
</dbReference>
<dbReference type="Proteomes" id="UP000626109">
    <property type="component" value="Unassembled WGS sequence"/>
</dbReference>
<proteinExistence type="predicted"/>
<dbReference type="InterPro" id="IPR029071">
    <property type="entry name" value="Ubiquitin-like_domsf"/>
</dbReference>
<evidence type="ECO:0000313" key="4">
    <source>
        <dbReference type="Proteomes" id="UP000654075"/>
    </source>
</evidence>
<dbReference type="Gene3D" id="2.60.120.920">
    <property type="match status" value="1"/>
</dbReference>
<organism evidence="2 4">
    <name type="scientific">Polarella glacialis</name>
    <name type="common">Dinoflagellate</name>
    <dbReference type="NCBI Taxonomy" id="89957"/>
    <lineage>
        <taxon>Eukaryota</taxon>
        <taxon>Sar</taxon>
        <taxon>Alveolata</taxon>
        <taxon>Dinophyceae</taxon>
        <taxon>Suessiales</taxon>
        <taxon>Suessiaceae</taxon>
        <taxon>Polarella</taxon>
    </lineage>
</organism>
<dbReference type="EMBL" id="CAJNNV010000278">
    <property type="protein sequence ID" value="CAE8582059.1"/>
    <property type="molecule type" value="Genomic_DNA"/>
</dbReference>
<keyword evidence="4" id="KW-1185">Reference proteome</keyword>
<dbReference type="EMBL" id="CAJNNW010035236">
    <property type="protein sequence ID" value="CAE8726543.1"/>
    <property type="molecule type" value="Genomic_DNA"/>
</dbReference>
<dbReference type="SUPFAM" id="SSF54236">
    <property type="entry name" value="Ubiquitin-like"/>
    <property type="match status" value="1"/>
</dbReference>
<dbReference type="AlphaFoldDB" id="A0A813ETU0"/>
<accession>A0A813ETU0</accession>
<evidence type="ECO:0000313" key="2">
    <source>
        <dbReference type="EMBL" id="CAE8601703.1"/>
    </source>
</evidence>
<dbReference type="InterPro" id="IPR043136">
    <property type="entry name" value="B30.2/SPRY_sf"/>
</dbReference>
<dbReference type="InterPro" id="IPR013320">
    <property type="entry name" value="ConA-like_dom_sf"/>
</dbReference>
<reference evidence="2" key="1">
    <citation type="submission" date="2021-02" db="EMBL/GenBank/DDBJ databases">
        <authorList>
            <person name="Dougan E. K."/>
            <person name="Rhodes N."/>
            <person name="Thang M."/>
            <person name="Chan C."/>
        </authorList>
    </citation>
    <scope>NUCLEOTIDE SEQUENCE</scope>
</reference>
<dbReference type="Proteomes" id="UP000654075">
    <property type="component" value="Unassembled WGS sequence"/>
</dbReference>